<dbReference type="Proteomes" id="UP001177260">
    <property type="component" value="Unassembled WGS sequence"/>
</dbReference>
<accession>A0ACC3BG97</accession>
<sequence>MNEISKQYEYKLENYIVGEDETPLQETLQGETQDVRLFAALIAETCLKISDEFAKTCPHPTAIRTDYGEVELRVHLPKAILRAAGGLWHKSVSILRTIQERGRAARRLMLLEEEFEMREIRTFCILGANRWERLEKQAVNISLKFQGPGGHKWGSTVVDTYQAMSCGVAERVERSSFQSVEALASFVARIVTVDFENDKVTVLVEKPNALEFAGGSGLEITRLRAFYL</sequence>
<evidence type="ECO:0000313" key="1">
    <source>
        <dbReference type="EMBL" id="KAK1149631.1"/>
    </source>
</evidence>
<keyword evidence="2" id="KW-1185">Reference proteome</keyword>
<evidence type="ECO:0000313" key="2">
    <source>
        <dbReference type="Proteomes" id="UP001177260"/>
    </source>
</evidence>
<proteinExistence type="predicted"/>
<reference evidence="1 2" key="1">
    <citation type="journal article" date="2023" name="ACS Omega">
        <title>Identification of the Neoaspergillic Acid Biosynthesis Gene Cluster by Establishing an In Vitro CRISPR-Ribonucleoprotein Genetic System in Aspergillus melleus.</title>
        <authorList>
            <person name="Yuan B."/>
            <person name="Grau M.F."/>
            <person name="Murata R.M."/>
            <person name="Torok T."/>
            <person name="Venkateswaran K."/>
            <person name="Stajich J.E."/>
            <person name="Wang C.C.C."/>
        </authorList>
    </citation>
    <scope>NUCLEOTIDE SEQUENCE [LARGE SCALE GENOMIC DNA]</scope>
    <source>
        <strain evidence="1 2">IMV 1140</strain>
    </source>
</reference>
<gene>
    <name evidence="1" type="ORF">N8T08_005182</name>
</gene>
<organism evidence="1 2">
    <name type="scientific">Aspergillus melleus</name>
    <dbReference type="NCBI Taxonomy" id="138277"/>
    <lineage>
        <taxon>Eukaryota</taxon>
        <taxon>Fungi</taxon>
        <taxon>Dikarya</taxon>
        <taxon>Ascomycota</taxon>
        <taxon>Pezizomycotina</taxon>
        <taxon>Eurotiomycetes</taxon>
        <taxon>Eurotiomycetidae</taxon>
        <taxon>Eurotiales</taxon>
        <taxon>Aspergillaceae</taxon>
        <taxon>Aspergillus</taxon>
        <taxon>Aspergillus subgen. Circumdati</taxon>
    </lineage>
</organism>
<dbReference type="EMBL" id="JAOPJF010000003">
    <property type="protein sequence ID" value="KAK1149631.1"/>
    <property type="molecule type" value="Genomic_DNA"/>
</dbReference>
<name>A0ACC3BG97_9EURO</name>
<comment type="caution">
    <text evidence="1">The sequence shown here is derived from an EMBL/GenBank/DDBJ whole genome shotgun (WGS) entry which is preliminary data.</text>
</comment>
<protein>
    <submittedName>
        <fullName evidence="1">Uncharacterized protein</fullName>
    </submittedName>
</protein>